<proteinExistence type="inferred from homology"/>
<reference evidence="3" key="1">
    <citation type="journal article" date="2014" name="Genome Biol. Evol.">
        <title>Pangenome evidence for extensive interdomain horizontal transfer affecting lineage core and shell genes in uncultured planktonic thaumarchaeota and euryarchaeota.</title>
        <authorList>
            <person name="Deschamps P."/>
            <person name="Zivanovic Y."/>
            <person name="Moreira D."/>
            <person name="Rodriguez-Valera F."/>
            <person name="Lopez-Garcia P."/>
        </authorList>
    </citation>
    <scope>NUCLEOTIDE SEQUENCE</scope>
</reference>
<dbReference type="InterPro" id="IPR013785">
    <property type="entry name" value="Aldolase_TIM"/>
</dbReference>
<dbReference type="AlphaFoldDB" id="A0A075H9I1"/>
<dbReference type="Pfam" id="PF01645">
    <property type="entry name" value="Glu_synthase"/>
    <property type="match status" value="1"/>
</dbReference>
<dbReference type="Gene3D" id="3.20.20.70">
    <property type="entry name" value="Aldolase class I"/>
    <property type="match status" value="1"/>
</dbReference>
<protein>
    <submittedName>
        <fullName evidence="3">4Fe-4S binding domain protein</fullName>
    </submittedName>
</protein>
<dbReference type="SUPFAM" id="SSF51395">
    <property type="entry name" value="FMN-linked oxidoreductases"/>
    <property type="match status" value="1"/>
</dbReference>
<dbReference type="GO" id="GO:0006537">
    <property type="term" value="P:glutamate biosynthetic process"/>
    <property type="evidence" value="ECO:0007669"/>
    <property type="project" value="InterPro"/>
</dbReference>
<dbReference type="GO" id="GO:0015930">
    <property type="term" value="F:glutamate synthase activity"/>
    <property type="evidence" value="ECO:0007669"/>
    <property type="project" value="InterPro"/>
</dbReference>
<evidence type="ECO:0000259" key="2">
    <source>
        <dbReference type="Pfam" id="PF01645"/>
    </source>
</evidence>
<comment type="similarity">
    <text evidence="1">Belongs to the glutamate synthase family.</text>
</comment>
<feature type="domain" description="Glutamate synthase" evidence="2">
    <location>
        <begin position="361"/>
        <end position="468"/>
    </location>
</feature>
<name>A0A075H9I1_9EURY</name>
<organism evidence="3">
    <name type="scientific">uncultured marine group II/III euryarchaeote KM3_60_H01</name>
    <dbReference type="NCBI Taxonomy" id="1456470"/>
    <lineage>
        <taxon>Archaea</taxon>
        <taxon>Methanobacteriati</taxon>
        <taxon>Methanobacteriota</taxon>
        <taxon>environmental samples</taxon>
    </lineage>
</organism>
<dbReference type="EMBL" id="KF900967">
    <property type="protein sequence ID" value="AIF13221.1"/>
    <property type="molecule type" value="Genomic_DNA"/>
</dbReference>
<evidence type="ECO:0000313" key="3">
    <source>
        <dbReference type="EMBL" id="AIF13221.1"/>
    </source>
</evidence>
<accession>A0A075H9I1</accession>
<evidence type="ECO:0000256" key="1">
    <source>
        <dbReference type="ARBA" id="ARBA00009716"/>
    </source>
</evidence>
<sequence length="503" mass="55185">MQLLNKLEEDQTMIGASDKSRLTMAEFAKESRIRADSYHRYHIDTIETPDRQSLPNRFLVSVGKFGLAKLLISEIIEYWGKWDVVFARPCTYGVFSGPVGGFSPRPEKCVGCLRCTIEHPGFVTITPNPALESIGDSYLNSNIISTIDEEARKGTVPVRGQGYRGRFGGPGWDEMFTDMSEIVRPSRDGIHGRELISTIVDIGSKPMRLQFDSEGGLVSAGPKMMSIQVPFVFDSPAETVMTPRLANIWKTAAEEVDTLALISGDMVASNNLASPSVVPIISLDSYETASSFKNGTRMVQLNGWGASEYASMASSNPDLMISVRMSFEEGWQDQLSEMIDAGVSVIHFVANNHGVADGGRFIMDIIIEAHEMLLKAGVRDKVTLLHSGGVVAADHLPKAIICGLDAVGLDLPLLVAIQARLSGDTSGREGYKAKLPRRFNDKWACQRIVNLTGSWRDQMLEILGAMGIREVRRLRGEMGRAMWCSHLEEEAFSEIEGFTGGGI</sequence>
<dbReference type="InterPro" id="IPR002932">
    <property type="entry name" value="Glu_synthdom"/>
</dbReference>